<name>A0A368QV31_SETIT</name>
<evidence type="ECO:0000313" key="2">
    <source>
        <dbReference type="EMBL" id="RCV21815.1"/>
    </source>
</evidence>
<dbReference type="EMBL" id="CM003531">
    <property type="protein sequence ID" value="RCV21815.1"/>
    <property type="molecule type" value="Genomic_DNA"/>
</dbReference>
<evidence type="ECO:0000256" key="1">
    <source>
        <dbReference type="SAM" id="MobiDB-lite"/>
    </source>
</evidence>
<reference evidence="2" key="1">
    <citation type="journal article" date="2012" name="Nat. Biotechnol.">
        <title>Reference genome sequence of the model plant Setaria.</title>
        <authorList>
            <person name="Bennetzen J.L."/>
            <person name="Schmutz J."/>
            <person name="Wang H."/>
            <person name="Percifield R."/>
            <person name="Hawkins J."/>
            <person name="Pontaroli A.C."/>
            <person name="Estep M."/>
            <person name="Feng L."/>
            <person name="Vaughn J.N."/>
            <person name="Grimwood J."/>
            <person name="Jenkins J."/>
            <person name="Barry K."/>
            <person name="Lindquist E."/>
            <person name="Hellsten U."/>
            <person name="Deshpande S."/>
            <person name="Wang X."/>
            <person name="Wu X."/>
            <person name="Mitros T."/>
            <person name="Triplett J."/>
            <person name="Yang X."/>
            <person name="Ye C.Y."/>
            <person name="Mauro-Herrera M."/>
            <person name="Wang L."/>
            <person name="Li P."/>
            <person name="Sharma M."/>
            <person name="Sharma R."/>
            <person name="Ronald P.C."/>
            <person name="Panaud O."/>
            <person name="Kellogg E.A."/>
            <person name="Brutnell T.P."/>
            <person name="Doust A.N."/>
            <person name="Tuskan G.A."/>
            <person name="Rokhsar D."/>
            <person name="Devos K.M."/>
        </authorList>
    </citation>
    <scope>NUCLEOTIDE SEQUENCE [LARGE SCALE GENOMIC DNA]</scope>
    <source>
        <strain evidence="2">Yugu1</strain>
    </source>
</reference>
<dbReference type="AlphaFoldDB" id="A0A368QV31"/>
<feature type="region of interest" description="Disordered" evidence="1">
    <location>
        <begin position="1"/>
        <end position="22"/>
    </location>
</feature>
<gene>
    <name evidence="2" type="ORF">SETIT_4G168000v2</name>
</gene>
<feature type="compositionally biased region" description="Basic residues" evidence="1">
    <location>
        <begin position="1"/>
        <end position="10"/>
    </location>
</feature>
<sequence>MNTTIMRRRPREHDTSSHFLPQYLTRVPAPGSALKGKGSEAPAPRRLQVETPVTPRGGLICSQAPSDAMGHLPPRALLAAAHCSLCKNGFAVLAITGDKIQLLVLEKEKSD</sequence>
<reference evidence="2" key="2">
    <citation type="submission" date="2015-07" db="EMBL/GenBank/DDBJ databases">
        <authorList>
            <person name="Noorani M."/>
        </authorList>
    </citation>
    <scope>NUCLEOTIDE SEQUENCE</scope>
    <source>
        <strain evidence="2">Yugu1</strain>
    </source>
</reference>
<proteinExistence type="predicted"/>
<accession>A0A368QV31</accession>
<protein>
    <submittedName>
        <fullName evidence="2">Uncharacterized protein</fullName>
    </submittedName>
</protein>
<organism evidence="2">
    <name type="scientific">Setaria italica</name>
    <name type="common">Foxtail millet</name>
    <name type="synonym">Panicum italicum</name>
    <dbReference type="NCBI Taxonomy" id="4555"/>
    <lineage>
        <taxon>Eukaryota</taxon>
        <taxon>Viridiplantae</taxon>
        <taxon>Streptophyta</taxon>
        <taxon>Embryophyta</taxon>
        <taxon>Tracheophyta</taxon>
        <taxon>Spermatophyta</taxon>
        <taxon>Magnoliopsida</taxon>
        <taxon>Liliopsida</taxon>
        <taxon>Poales</taxon>
        <taxon>Poaceae</taxon>
        <taxon>PACMAD clade</taxon>
        <taxon>Panicoideae</taxon>
        <taxon>Panicodae</taxon>
        <taxon>Paniceae</taxon>
        <taxon>Cenchrinae</taxon>
        <taxon>Setaria</taxon>
    </lineage>
</organism>